<evidence type="ECO:0000256" key="1">
    <source>
        <dbReference type="ARBA" id="ARBA00004370"/>
    </source>
</evidence>
<keyword evidence="8" id="KW-1185">Reference proteome</keyword>
<comment type="subcellular location">
    <subcellularLocation>
        <location evidence="1">Membrane</location>
    </subcellularLocation>
</comment>
<keyword evidence="3 5" id="KW-1133">Transmembrane helix</keyword>
<dbReference type="InterPro" id="IPR010920">
    <property type="entry name" value="LSM_dom_sf"/>
</dbReference>
<feature type="transmembrane region" description="Helical" evidence="5">
    <location>
        <begin position="77"/>
        <end position="97"/>
    </location>
</feature>
<feature type="transmembrane region" description="Helical" evidence="5">
    <location>
        <begin position="151"/>
        <end position="172"/>
    </location>
</feature>
<feature type="transmembrane region" description="Helical" evidence="5">
    <location>
        <begin position="178"/>
        <end position="197"/>
    </location>
</feature>
<dbReference type="Pfam" id="PF00924">
    <property type="entry name" value="MS_channel_2nd"/>
    <property type="match status" value="1"/>
</dbReference>
<comment type="caution">
    <text evidence="7">The sequence shown here is derived from an EMBL/GenBank/DDBJ whole genome shotgun (WGS) entry which is preliminary data.</text>
</comment>
<dbReference type="OrthoDB" id="9792218at2"/>
<evidence type="ECO:0000256" key="5">
    <source>
        <dbReference type="SAM" id="Phobius"/>
    </source>
</evidence>
<keyword evidence="2 5" id="KW-0812">Transmembrane</keyword>
<dbReference type="AlphaFoldDB" id="A0A2G8RFC8"/>
<keyword evidence="4 5" id="KW-0472">Membrane</keyword>
<proteinExistence type="predicted"/>
<dbReference type="GO" id="GO:0016020">
    <property type="term" value="C:membrane"/>
    <property type="evidence" value="ECO:0007669"/>
    <property type="project" value="UniProtKB-SubCell"/>
</dbReference>
<evidence type="ECO:0000259" key="6">
    <source>
        <dbReference type="Pfam" id="PF00924"/>
    </source>
</evidence>
<evidence type="ECO:0000256" key="3">
    <source>
        <dbReference type="ARBA" id="ARBA00022989"/>
    </source>
</evidence>
<gene>
    <name evidence="7" type="ORF">P775_10165</name>
</gene>
<dbReference type="SUPFAM" id="SSF50182">
    <property type="entry name" value="Sm-like ribonucleoproteins"/>
    <property type="match status" value="1"/>
</dbReference>
<protein>
    <recommendedName>
        <fullName evidence="6">Mechanosensitive ion channel MscS domain-containing protein</fullName>
    </recommendedName>
</protein>
<dbReference type="Gene3D" id="1.10.287.1260">
    <property type="match status" value="1"/>
</dbReference>
<reference evidence="7 8" key="1">
    <citation type="submission" date="2013-09" db="EMBL/GenBank/DDBJ databases">
        <title>Genome sequencing of Phaeobacter antarcticus sp. nov. SM1211.</title>
        <authorList>
            <person name="Zhang X.-Y."/>
            <person name="Liu C."/>
            <person name="Chen X.-L."/>
            <person name="Xie B.-B."/>
            <person name="Qin Q.-L."/>
            <person name="Rong J.-C."/>
            <person name="Zhang Y.-Z."/>
        </authorList>
    </citation>
    <scope>NUCLEOTIDE SEQUENCE [LARGE SCALE GENOMIC DNA]</scope>
    <source>
        <strain evidence="7 8">SM1211</strain>
    </source>
</reference>
<dbReference type="InterPro" id="IPR006685">
    <property type="entry name" value="MscS_channel_2nd"/>
</dbReference>
<dbReference type="EMBL" id="AWWI01000064">
    <property type="protein sequence ID" value="PIL20306.1"/>
    <property type="molecule type" value="Genomic_DNA"/>
</dbReference>
<feature type="domain" description="Mechanosensitive ion channel MscS" evidence="6">
    <location>
        <begin position="200"/>
        <end position="266"/>
    </location>
</feature>
<dbReference type="RefSeq" id="WP_099910809.1">
    <property type="nucleotide sequence ID" value="NZ_AWWI01000064.1"/>
</dbReference>
<sequence>MDPVQDVGQVMQDMEQAIGVFETYVPAPLWPWLIVSIGLVIALTLHAVLWRPVRRFCHGRSGLVFTVLPRLRRPSRLLILMLVSLLLVNVAGLPEVWSAGLTQGATATLMVIIGWIFTVALDVACQRFLGRLPEDTEDNLSLRKQATQVRMIQRIGRLLIILLTAALVLSSFDAVRQFGVSLFASAGAAGLVLGFAARPVLANLMAGIQIALTQPIRIDDVVIVEGEWGWIEEITSTYVVVRIWDWRRLVVPLSYFIEKPFENWTRESGSIIGAVTWHLDYTAPVAEIREKLEEIVRGSSRWDKKVVNLQLIETDRDSITIRALMSARNSPIAWELRCEVREKMLEWLQREHAESLPKVRTQLQINQSPSEDAPVQMHKRAANG</sequence>
<evidence type="ECO:0000313" key="7">
    <source>
        <dbReference type="EMBL" id="PIL20306.1"/>
    </source>
</evidence>
<evidence type="ECO:0000256" key="4">
    <source>
        <dbReference type="ARBA" id="ARBA00023136"/>
    </source>
</evidence>
<dbReference type="GO" id="GO:0008381">
    <property type="term" value="F:mechanosensitive monoatomic ion channel activity"/>
    <property type="evidence" value="ECO:0007669"/>
    <property type="project" value="UniProtKB-ARBA"/>
</dbReference>
<dbReference type="Proteomes" id="UP000231259">
    <property type="component" value="Unassembled WGS sequence"/>
</dbReference>
<dbReference type="PANTHER" id="PTHR30566">
    <property type="entry name" value="YNAI-RELATED MECHANOSENSITIVE ION CHANNEL"/>
    <property type="match status" value="1"/>
</dbReference>
<evidence type="ECO:0000313" key="8">
    <source>
        <dbReference type="Proteomes" id="UP000231259"/>
    </source>
</evidence>
<dbReference type="InterPro" id="IPR023408">
    <property type="entry name" value="MscS_beta-dom_sf"/>
</dbReference>
<feature type="transmembrane region" description="Helical" evidence="5">
    <location>
        <begin position="29"/>
        <end position="50"/>
    </location>
</feature>
<organism evidence="7 8">
    <name type="scientific">Puniceibacterium antarcticum</name>
    <dbReference type="NCBI Taxonomy" id="1206336"/>
    <lineage>
        <taxon>Bacteria</taxon>
        <taxon>Pseudomonadati</taxon>
        <taxon>Pseudomonadota</taxon>
        <taxon>Alphaproteobacteria</taxon>
        <taxon>Rhodobacterales</taxon>
        <taxon>Paracoccaceae</taxon>
        <taxon>Puniceibacterium</taxon>
    </lineage>
</organism>
<evidence type="ECO:0000256" key="2">
    <source>
        <dbReference type="ARBA" id="ARBA00022692"/>
    </source>
</evidence>
<accession>A0A2G8RFC8</accession>
<feature type="transmembrane region" description="Helical" evidence="5">
    <location>
        <begin position="109"/>
        <end position="130"/>
    </location>
</feature>
<name>A0A2G8RFC8_9RHOB</name>
<dbReference type="Gene3D" id="2.30.30.60">
    <property type="match status" value="1"/>
</dbReference>
<dbReference type="PANTHER" id="PTHR30566:SF25">
    <property type="entry name" value="INNER MEMBRANE PROTEIN"/>
    <property type="match status" value="1"/>
</dbReference>